<evidence type="ECO:0000256" key="1">
    <source>
        <dbReference type="ARBA" id="ARBA00023015"/>
    </source>
</evidence>
<dbReference type="InterPro" id="IPR008920">
    <property type="entry name" value="TF_FadR/GntR_C"/>
</dbReference>
<reference evidence="5 6" key="1">
    <citation type="submission" date="2023-04" db="EMBL/GenBank/DDBJ databases">
        <title>Klugiella caeni sp. nov. isolated from the sludge of biochemical tank.</title>
        <authorList>
            <person name="Geng K."/>
        </authorList>
    </citation>
    <scope>NUCLEOTIDE SEQUENCE [LARGE SCALE GENOMIC DNA]</scope>
    <source>
        <strain evidence="5 6">YN-L-19</strain>
    </source>
</reference>
<dbReference type="GO" id="GO:0003700">
    <property type="term" value="F:DNA-binding transcription factor activity"/>
    <property type="evidence" value="ECO:0007669"/>
    <property type="project" value="InterPro"/>
</dbReference>
<keyword evidence="2" id="KW-0238">DNA-binding</keyword>
<dbReference type="InterPro" id="IPR036388">
    <property type="entry name" value="WH-like_DNA-bd_sf"/>
</dbReference>
<dbReference type="Gene3D" id="1.20.120.530">
    <property type="entry name" value="GntR ligand-binding domain-like"/>
    <property type="match status" value="1"/>
</dbReference>
<dbReference type="RefSeq" id="WP_281489055.1">
    <property type="nucleotide sequence ID" value="NZ_CP159582.1"/>
</dbReference>
<dbReference type="SMART" id="SM00345">
    <property type="entry name" value="HTH_GNTR"/>
    <property type="match status" value="1"/>
</dbReference>
<evidence type="ECO:0000313" key="6">
    <source>
        <dbReference type="Proteomes" id="UP001321506"/>
    </source>
</evidence>
<dbReference type="CDD" id="cd07377">
    <property type="entry name" value="WHTH_GntR"/>
    <property type="match status" value="1"/>
</dbReference>
<gene>
    <name evidence="5" type="ORF">QF206_09845</name>
</gene>
<proteinExistence type="predicted"/>
<dbReference type="SUPFAM" id="SSF48008">
    <property type="entry name" value="GntR ligand-binding domain-like"/>
    <property type="match status" value="1"/>
</dbReference>
<protein>
    <submittedName>
        <fullName evidence="5">GntR family transcriptional regulator</fullName>
    </submittedName>
</protein>
<dbReference type="GO" id="GO:0003677">
    <property type="term" value="F:DNA binding"/>
    <property type="evidence" value="ECO:0007669"/>
    <property type="project" value="UniProtKB-KW"/>
</dbReference>
<evidence type="ECO:0000259" key="4">
    <source>
        <dbReference type="PROSITE" id="PS50949"/>
    </source>
</evidence>
<dbReference type="PANTHER" id="PTHR43537">
    <property type="entry name" value="TRANSCRIPTIONAL REGULATOR, GNTR FAMILY"/>
    <property type="match status" value="1"/>
</dbReference>
<dbReference type="AlphaFoldDB" id="A0AAW6T663"/>
<feature type="domain" description="HTH gntR-type" evidence="4">
    <location>
        <begin position="28"/>
        <end position="98"/>
    </location>
</feature>
<dbReference type="InterPro" id="IPR011711">
    <property type="entry name" value="GntR_C"/>
</dbReference>
<dbReference type="PROSITE" id="PS50949">
    <property type="entry name" value="HTH_GNTR"/>
    <property type="match status" value="1"/>
</dbReference>
<dbReference type="PANTHER" id="PTHR43537:SF24">
    <property type="entry name" value="GLUCONATE OPERON TRANSCRIPTIONAL REPRESSOR"/>
    <property type="match status" value="1"/>
</dbReference>
<dbReference type="Proteomes" id="UP001321506">
    <property type="component" value="Unassembled WGS sequence"/>
</dbReference>
<organism evidence="5 6">
    <name type="scientific">Ruicaihuangia caeni</name>
    <dbReference type="NCBI Taxonomy" id="3042517"/>
    <lineage>
        <taxon>Bacteria</taxon>
        <taxon>Bacillati</taxon>
        <taxon>Actinomycetota</taxon>
        <taxon>Actinomycetes</taxon>
        <taxon>Micrococcales</taxon>
        <taxon>Microbacteriaceae</taxon>
        <taxon>Ruicaihuangia</taxon>
    </lineage>
</organism>
<dbReference type="InterPro" id="IPR036390">
    <property type="entry name" value="WH_DNA-bd_sf"/>
</dbReference>
<dbReference type="EMBL" id="JASATX010000004">
    <property type="protein sequence ID" value="MDI2099262.1"/>
    <property type="molecule type" value="Genomic_DNA"/>
</dbReference>
<comment type="caution">
    <text evidence="5">The sequence shown here is derived from an EMBL/GenBank/DDBJ whole genome shotgun (WGS) entry which is preliminary data.</text>
</comment>
<accession>A0AAW6T663</accession>
<evidence type="ECO:0000313" key="5">
    <source>
        <dbReference type="EMBL" id="MDI2099262.1"/>
    </source>
</evidence>
<keyword evidence="6" id="KW-1185">Reference proteome</keyword>
<dbReference type="Gene3D" id="1.10.10.10">
    <property type="entry name" value="Winged helix-like DNA-binding domain superfamily/Winged helix DNA-binding domain"/>
    <property type="match status" value="1"/>
</dbReference>
<dbReference type="Pfam" id="PF00392">
    <property type="entry name" value="GntR"/>
    <property type="match status" value="1"/>
</dbReference>
<keyword evidence="3" id="KW-0804">Transcription</keyword>
<evidence type="ECO:0000256" key="2">
    <source>
        <dbReference type="ARBA" id="ARBA00023125"/>
    </source>
</evidence>
<name>A0AAW6T663_9MICO</name>
<dbReference type="Pfam" id="PF07729">
    <property type="entry name" value="FCD"/>
    <property type="match status" value="1"/>
</dbReference>
<keyword evidence="1" id="KW-0805">Transcription regulation</keyword>
<sequence>MQHSARRDDTAAQPSRMQSAVFLPIGDEGRAELVERRIAEAITGGLIPAGERLPSESALARSLRVAPVTVREALVALRDRGLIVTRRGRNGGSFVADSADPAQFTAKRLGAMSRVALRDLGAHYSAITRACVGLAAARADASEVARIRQRLANADAADEKAWRRAADEAQTEIAALSQSARLTREQMRLQAEFSPFLGLIGQDASAREQQRRAVLAVLDALERGDADAAASAVDAFVRDSVALLIDHQMRLHRA</sequence>
<evidence type="ECO:0000256" key="3">
    <source>
        <dbReference type="ARBA" id="ARBA00023163"/>
    </source>
</evidence>
<dbReference type="InterPro" id="IPR000524">
    <property type="entry name" value="Tscrpt_reg_HTH_GntR"/>
</dbReference>
<dbReference type="SUPFAM" id="SSF46785">
    <property type="entry name" value="Winged helix' DNA-binding domain"/>
    <property type="match status" value="1"/>
</dbReference>